<reference evidence="1" key="2">
    <citation type="submission" date="2020-06" db="EMBL/GenBank/DDBJ databases">
        <authorList>
            <person name="Sheffer M."/>
        </authorList>
    </citation>
    <scope>NUCLEOTIDE SEQUENCE</scope>
</reference>
<organism evidence="1 2">
    <name type="scientific">Argiope bruennichi</name>
    <name type="common">Wasp spider</name>
    <name type="synonym">Aranea bruennichi</name>
    <dbReference type="NCBI Taxonomy" id="94029"/>
    <lineage>
        <taxon>Eukaryota</taxon>
        <taxon>Metazoa</taxon>
        <taxon>Ecdysozoa</taxon>
        <taxon>Arthropoda</taxon>
        <taxon>Chelicerata</taxon>
        <taxon>Arachnida</taxon>
        <taxon>Araneae</taxon>
        <taxon>Araneomorphae</taxon>
        <taxon>Entelegynae</taxon>
        <taxon>Araneoidea</taxon>
        <taxon>Araneidae</taxon>
        <taxon>Argiope</taxon>
    </lineage>
</organism>
<keyword evidence="2" id="KW-1185">Reference proteome</keyword>
<sequence length="167" mass="19482">MRYQEKLFHYIRFSTEVVKEKLFLYKTDVDTLQEKLYLPMAWYDTLPGKMIPFTYGLVYKLQTEEIIFSMVVADAALPEKIISYKRSRAEVAREENYCPFDMFTARAGMKVLLVGCFSRSLDWKESVLLKRSTESGVCRSRLRSVKFVPLFQETESVIEGGEVLQIS</sequence>
<accession>A0A8T0E968</accession>
<name>A0A8T0E968_ARGBR</name>
<dbReference type="AlphaFoldDB" id="A0A8T0E968"/>
<proteinExistence type="predicted"/>
<dbReference type="Proteomes" id="UP000807504">
    <property type="component" value="Unassembled WGS sequence"/>
</dbReference>
<gene>
    <name evidence="1" type="ORF">HNY73_019824</name>
</gene>
<comment type="caution">
    <text evidence="1">The sequence shown here is derived from an EMBL/GenBank/DDBJ whole genome shotgun (WGS) entry which is preliminary data.</text>
</comment>
<reference evidence="1" key="1">
    <citation type="journal article" date="2020" name="bioRxiv">
        <title>Chromosome-level reference genome of the European wasp spider Argiope bruennichi: a resource for studies on range expansion and evolutionary adaptation.</title>
        <authorList>
            <person name="Sheffer M.M."/>
            <person name="Hoppe A."/>
            <person name="Krehenwinkel H."/>
            <person name="Uhl G."/>
            <person name="Kuss A.W."/>
            <person name="Jensen L."/>
            <person name="Jensen C."/>
            <person name="Gillespie R.G."/>
            <person name="Hoff K.J."/>
            <person name="Prost S."/>
        </authorList>
    </citation>
    <scope>NUCLEOTIDE SEQUENCE</scope>
</reference>
<evidence type="ECO:0000313" key="2">
    <source>
        <dbReference type="Proteomes" id="UP000807504"/>
    </source>
</evidence>
<evidence type="ECO:0000313" key="1">
    <source>
        <dbReference type="EMBL" id="KAF8766795.1"/>
    </source>
</evidence>
<dbReference type="EMBL" id="JABXBU010002230">
    <property type="protein sequence ID" value="KAF8766795.1"/>
    <property type="molecule type" value="Genomic_DNA"/>
</dbReference>
<protein>
    <submittedName>
        <fullName evidence="1">Uncharacterized protein</fullName>
    </submittedName>
</protein>